<dbReference type="Proteomes" id="UP001163324">
    <property type="component" value="Chromosome 6"/>
</dbReference>
<evidence type="ECO:0000313" key="2">
    <source>
        <dbReference type="Proteomes" id="UP001163324"/>
    </source>
</evidence>
<reference evidence="1" key="1">
    <citation type="submission" date="2022-10" db="EMBL/GenBank/DDBJ databases">
        <title>Complete Genome of Trichothecium roseum strain YXFP-22015, a Plant Pathogen Isolated from Citrus.</title>
        <authorList>
            <person name="Wang Y."/>
            <person name="Zhu L."/>
        </authorList>
    </citation>
    <scope>NUCLEOTIDE SEQUENCE</scope>
    <source>
        <strain evidence="1">YXFP-22015</strain>
    </source>
</reference>
<proteinExistence type="predicted"/>
<name>A0ACC0UXS1_9HYPO</name>
<organism evidence="1 2">
    <name type="scientific">Trichothecium roseum</name>
    <dbReference type="NCBI Taxonomy" id="47278"/>
    <lineage>
        <taxon>Eukaryota</taxon>
        <taxon>Fungi</taxon>
        <taxon>Dikarya</taxon>
        <taxon>Ascomycota</taxon>
        <taxon>Pezizomycotina</taxon>
        <taxon>Sordariomycetes</taxon>
        <taxon>Hypocreomycetidae</taxon>
        <taxon>Hypocreales</taxon>
        <taxon>Hypocreales incertae sedis</taxon>
        <taxon>Trichothecium</taxon>
    </lineage>
</organism>
<keyword evidence="2" id="KW-1185">Reference proteome</keyword>
<sequence length="725" mass="79872">MEEQQQQQQLLLQYASTGAASAQSPNDTDARIQDWAADTQSRAEQAGQEERGQAGEDVGEEANLHSGLLEMQRLLGLEAAGEEGGGDDNDDDDGDGDTSSRSVNGKRKRQRPETATRTDSSAAAAGKPRRRRTIKQPSLQYAACVPPRLDDFNRGFASLNPTMWTWVAAEEGEESARKRRRPEGGPPLRARMPTVPSWGLSTRVPLAREENNLERHLRAAAAAGSSKATKKALTMMARFRRGGDDGPRRPSPFFAMPQEVRDAVYRNLLVSGRPVPVHDGWRSVLRLRGRAKDAGPGLGLQPAVLRVCYRSYVEGVRVLYGDNTFLYRLRDPLAKMAPPVADVPRLAYGGGGGEGDEEEGGGGGEPMDITGSDDEEGKDDDDDSGSEYEDESEARARKVPKQRGGRKRHAEQDDDDDDGAGQEAASKDGRACINVARFYHLFRYIAIEAESNRCSNERLEHMVRAINVWTSPPKLPSHDFLARHVRAAAAKGGDHSPARAAPPAGGKKPAGKKPNAAAASRRKSKKEKDEEAEEEKEEGERLAPPANIYSLAIRFSPMRTRDSFTFVDFFGPESPLTEALKRLETQFLYVVIKTQHLIFSPHEQEFSAATLTQQQRQRRRRRQGEDGTARTHGSRFVVNLRLHRLRRRVNSGSQADPWADDAGLTARARAEGAAQSLGVIDGLGESVEGCCRRWVEQNGIGLLEDEWWDEYDDQFDDDGDGSWGG</sequence>
<evidence type="ECO:0000313" key="1">
    <source>
        <dbReference type="EMBL" id="KAI9898290.1"/>
    </source>
</evidence>
<dbReference type="EMBL" id="CM047945">
    <property type="protein sequence ID" value="KAI9898290.1"/>
    <property type="molecule type" value="Genomic_DNA"/>
</dbReference>
<accession>A0ACC0UXS1</accession>
<protein>
    <submittedName>
        <fullName evidence="1">Uncharacterized protein</fullName>
    </submittedName>
</protein>
<gene>
    <name evidence="1" type="ORF">N3K66_006650</name>
</gene>
<comment type="caution">
    <text evidence="1">The sequence shown here is derived from an EMBL/GenBank/DDBJ whole genome shotgun (WGS) entry which is preliminary data.</text>
</comment>